<comment type="caution">
    <text evidence="4">The sequence shown here is derived from an EMBL/GenBank/DDBJ whole genome shotgun (WGS) entry which is preliminary data.</text>
</comment>
<dbReference type="Pfam" id="PF12796">
    <property type="entry name" value="Ank_2"/>
    <property type="match status" value="1"/>
</dbReference>
<dbReference type="InterPro" id="IPR002110">
    <property type="entry name" value="Ankyrin_rpt"/>
</dbReference>
<keyword evidence="1" id="KW-0677">Repeat</keyword>
<dbReference type="InterPro" id="IPR050745">
    <property type="entry name" value="Multifunctional_regulatory"/>
</dbReference>
<evidence type="ECO:0000313" key="5">
    <source>
        <dbReference type="Proteomes" id="UP000626109"/>
    </source>
</evidence>
<feature type="repeat" description="ANK" evidence="3">
    <location>
        <begin position="473"/>
        <end position="505"/>
    </location>
</feature>
<dbReference type="SUPFAM" id="SSF48403">
    <property type="entry name" value="Ankyrin repeat"/>
    <property type="match status" value="1"/>
</dbReference>
<dbReference type="EMBL" id="CAJNNW010037159">
    <property type="protein sequence ID" value="CAE8739807.1"/>
    <property type="molecule type" value="Genomic_DNA"/>
</dbReference>
<dbReference type="Proteomes" id="UP000626109">
    <property type="component" value="Unassembled WGS sequence"/>
</dbReference>
<name>A0A813LW88_POLGL</name>
<dbReference type="InterPro" id="IPR036770">
    <property type="entry name" value="Ankyrin_rpt-contain_sf"/>
</dbReference>
<dbReference type="PROSITE" id="PS50088">
    <property type="entry name" value="ANK_REPEAT"/>
    <property type="match status" value="2"/>
</dbReference>
<keyword evidence="2 3" id="KW-0040">ANK repeat</keyword>
<dbReference type="Pfam" id="PF00023">
    <property type="entry name" value="Ank"/>
    <property type="match status" value="1"/>
</dbReference>
<organism evidence="4 5">
    <name type="scientific">Polarella glacialis</name>
    <name type="common">Dinoflagellate</name>
    <dbReference type="NCBI Taxonomy" id="89957"/>
    <lineage>
        <taxon>Eukaryota</taxon>
        <taxon>Sar</taxon>
        <taxon>Alveolata</taxon>
        <taxon>Dinophyceae</taxon>
        <taxon>Suessiales</taxon>
        <taxon>Suessiaceae</taxon>
        <taxon>Polarella</taxon>
    </lineage>
</organism>
<dbReference type="PANTHER" id="PTHR24189">
    <property type="entry name" value="MYOTROPHIN"/>
    <property type="match status" value="1"/>
</dbReference>
<proteinExistence type="predicted"/>
<feature type="repeat" description="ANK" evidence="3">
    <location>
        <begin position="440"/>
        <end position="472"/>
    </location>
</feature>
<dbReference type="SMART" id="SM00248">
    <property type="entry name" value="ANK"/>
    <property type="match status" value="4"/>
</dbReference>
<evidence type="ECO:0000256" key="2">
    <source>
        <dbReference type="ARBA" id="ARBA00023043"/>
    </source>
</evidence>
<evidence type="ECO:0000256" key="3">
    <source>
        <dbReference type="PROSITE-ProRule" id="PRU00023"/>
    </source>
</evidence>
<sequence>MVIVAMPVPVPMPMPVPVPVRRMQSFTEMTFPMYVMSMDTFLQLKTMRPHPELLAEGSIFPWSPERGPVNLLSHQWLGISHPDPECGQLRCIQAVFRNVLDGKMPFRRPQDWELYSKTRNYAKAAGRDLAKLGENGLKLDLVETFSQEEFISTIRNGCVWLDYAGVPQVGEKAQKVTKESRAQQQAAVDSIPAYVEASTNLWVVAPPLQHADLNVECNFETWRTRGWCRVEDWVNEFNVNARRPLVVEGPMDVWVDDFTLKLTSRAQRQHSALNGQFTCCRMQHEANGAPFPCDKPRVRHVISNTLEGKLADLKAKGDLVHYAWFLCLKPALLAETGAEGPLAIPKDRDLSAFLQRYCWKADIEGKDVPSQPVFFPLFCAATEGNLEAVKWLVEAKADVSRRLMGVGTNSLEGACISGHLEVCQHLLAQRAELHGSSLLDGNMPVHKAASGGSSAVLQMLLSQRAEVDACRKDGRTALSCASGEGNEACVRLLVEARADTAATDDQGSTALILAKLSTNIVCIAVLEEAARARVIFFNNLFLVSKKEG</sequence>
<dbReference type="PROSITE" id="PS50297">
    <property type="entry name" value="ANK_REP_REGION"/>
    <property type="match status" value="2"/>
</dbReference>
<protein>
    <submittedName>
        <fullName evidence="4">Uncharacterized protein</fullName>
    </submittedName>
</protein>
<dbReference type="AlphaFoldDB" id="A0A813LW88"/>
<dbReference type="Gene3D" id="1.25.40.20">
    <property type="entry name" value="Ankyrin repeat-containing domain"/>
    <property type="match status" value="2"/>
</dbReference>
<evidence type="ECO:0000313" key="4">
    <source>
        <dbReference type="EMBL" id="CAE8739807.1"/>
    </source>
</evidence>
<accession>A0A813LW88</accession>
<dbReference type="PANTHER" id="PTHR24189:SF50">
    <property type="entry name" value="ANKYRIN REPEAT AND SOCS BOX PROTEIN 2"/>
    <property type="match status" value="1"/>
</dbReference>
<reference evidence="4" key="1">
    <citation type="submission" date="2021-02" db="EMBL/GenBank/DDBJ databases">
        <authorList>
            <person name="Dougan E. K."/>
            <person name="Rhodes N."/>
            <person name="Thang M."/>
            <person name="Chan C."/>
        </authorList>
    </citation>
    <scope>NUCLEOTIDE SEQUENCE</scope>
</reference>
<gene>
    <name evidence="4" type="ORF">PGLA2088_LOCUS49773</name>
</gene>
<evidence type="ECO:0000256" key="1">
    <source>
        <dbReference type="ARBA" id="ARBA00022737"/>
    </source>
</evidence>